<evidence type="ECO:0000256" key="23">
    <source>
        <dbReference type="SAM" id="MobiDB-lite"/>
    </source>
</evidence>
<keyword evidence="10" id="KW-0862">Zinc</keyword>
<feature type="compositionally biased region" description="Polar residues" evidence="23">
    <location>
        <begin position="1533"/>
        <end position="1542"/>
    </location>
</feature>
<keyword evidence="15" id="KW-0539">Nucleus</keyword>
<feature type="region of interest" description="Disordered" evidence="23">
    <location>
        <begin position="646"/>
        <end position="668"/>
    </location>
</feature>
<evidence type="ECO:0000256" key="8">
    <source>
        <dbReference type="ARBA" id="ARBA00022801"/>
    </source>
</evidence>
<evidence type="ECO:0000256" key="13">
    <source>
        <dbReference type="ARBA" id="ARBA00023204"/>
    </source>
</evidence>
<feature type="region of interest" description="Disordered" evidence="23">
    <location>
        <begin position="715"/>
        <end position="736"/>
    </location>
</feature>
<feature type="compositionally biased region" description="Polar residues" evidence="23">
    <location>
        <begin position="441"/>
        <end position="455"/>
    </location>
</feature>
<dbReference type="SMR" id="A0A482XB14"/>
<gene>
    <name evidence="27" type="ORF">LSTR_LSTR001495</name>
</gene>
<evidence type="ECO:0000256" key="9">
    <source>
        <dbReference type="ARBA" id="ARBA00022806"/>
    </source>
</evidence>
<organism evidence="27 28">
    <name type="scientific">Laodelphax striatellus</name>
    <name type="common">Small brown planthopper</name>
    <name type="synonym">Delphax striatella</name>
    <dbReference type="NCBI Taxonomy" id="195883"/>
    <lineage>
        <taxon>Eukaryota</taxon>
        <taxon>Metazoa</taxon>
        <taxon>Ecdysozoa</taxon>
        <taxon>Arthropoda</taxon>
        <taxon>Hexapoda</taxon>
        <taxon>Insecta</taxon>
        <taxon>Pterygota</taxon>
        <taxon>Neoptera</taxon>
        <taxon>Paraneoptera</taxon>
        <taxon>Hemiptera</taxon>
        <taxon>Auchenorrhyncha</taxon>
        <taxon>Fulgoroidea</taxon>
        <taxon>Delphacidae</taxon>
        <taxon>Criomorphinae</taxon>
        <taxon>Laodelphax</taxon>
    </lineage>
</organism>
<dbReference type="PROSITE" id="PS00690">
    <property type="entry name" value="DEAH_ATP_HELICASE"/>
    <property type="match status" value="1"/>
</dbReference>
<keyword evidence="8" id="KW-0378">Hydrolase</keyword>
<keyword evidence="6" id="KW-0547">Nucleotide-binding</keyword>
<protein>
    <recommendedName>
        <fullName evidence="20">RecQ-like DNA helicase BLM</fullName>
        <ecNumber evidence="17">5.6.2.4</ecNumber>
    </recommendedName>
    <alternativeName>
        <fullName evidence="21">Bloom syndrome protein homolog</fullName>
    </alternativeName>
    <alternativeName>
        <fullName evidence="18">DNA 3'-5' helicase BLM</fullName>
    </alternativeName>
    <alternativeName>
        <fullName evidence="22">RecQ helicase homolog</fullName>
    </alternativeName>
</protein>
<dbReference type="STRING" id="195883.A0A482XB14"/>
<dbReference type="InterPro" id="IPR001650">
    <property type="entry name" value="Helicase_C-like"/>
</dbReference>
<evidence type="ECO:0000256" key="16">
    <source>
        <dbReference type="ARBA" id="ARBA00034617"/>
    </source>
</evidence>
<feature type="region of interest" description="Disordered" evidence="23">
    <location>
        <begin position="383"/>
        <end position="402"/>
    </location>
</feature>
<feature type="region of interest" description="Disordered" evidence="23">
    <location>
        <begin position="436"/>
        <end position="455"/>
    </location>
</feature>
<comment type="catalytic activity">
    <reaction evidence="19">
        <text>ATP + H2O = ADP + phosphate + H(+)</text>
        <dbReference type="Rhea" id="RHEA:13065"/>
        <dbReference type="ChEBI" id="CHEBI:15377"/>
        <dbReference type="ChEBI" id="CHEBI:15378"/>
        <dbReference type="ChEBI" id="CHEBI:30616"/>
        <dbReference type="ChEBI" id="CHEBI:43474"/>
        <dbReference type="ChEBI" id="CHEBI:456216"/>
    </reaction>
</comment>
<dbReference type="GO" id="GO:0006260">
    <property type="term" value="P:DNA replication"/>
    <property type="evidence" value="ECO:0007669"/>
    <property type="project" value="UniProtKB-KW"/>
</dbReference>
<dbReference type="InterPro" id="IPR011545">
    <property type="entry name" value="DEAD/DEAH_box_helicase_dom"/>
</dbReference>
<evidence type="ECO:0000259" key="26">
    <source>
        <dbReference type="PROSITE" id="PS51194"/>
    </source>
</evidence>
<dbReference type="PANTHER" id="PTHR13710">
    <property type="entry name" value="DNA HELICASE RECQ FAMILY MEMBER"/>
    <property type="match status" value="1"/>
</dbReference>
<name>A0A482XB14_LAOST</name>
<dbReference type="PROSITE" id="PS50967">
    <property type="entry name" value="HRDC"/>
    <property type="match status" value="1"/>
</dbReference>
<accession>A0A482XB14</accession>
<comment type="subcellular location">
    <subcellularLocation>
        <location evidence="2">Nucleus</location>
    </subcellularLocation>
</comment>
<dbReference type="GO" id="GO:0043138">
    <property type="term" value="F:3'-5' DNA helicase activity"/>
    <property type="evidence" value="ECO:0007669"/>
    <property type="project" value="UniProtKB-EC"/>
</dbReference>
<dbReference type="GO" id="GO:0005524">
    <property type="term" value="F:ATP binding"/>
    <property type="evidence" value="ECO:0007669"/>
    <property type="project" value="UniProtKB-KW"/>
</dbReference>
<evidence type="ECO:0000256" key="22">
    <source>
        <dbReference type="ARBA" id="ARBA00076271"/>
    </source>
</evidence>
<dbReference type="SMART" id="SM00341">
    <property type="entry name" value="HRDC"/>
    <property type="match status" value="1"/>
</dbReference>
<evidence type="ECO:0000256" key="11">
    <source>
        <dbReference type="ARBA" id="ARBA00022840"/>
    </source>
</evidence>
<dbReference type="InterPro" id="IPR032284">
    <property type="entry name" value="RecQ_Zn-bd"/>
</dbReference>
<dbReference type="NCBIfam" id="TIGR00614">
    <property type="entry name" value="recQ_fam"/>
    <property type="match status" value="1"/>
</dbReference>
<evidence type="ECO:0000259" key="24">
    <source>
        <dbReference type="PROSITE" id="PS50967"/>
    </source>
</evidence>
<evidence type="ECO:0000256" key="15">
    <source>
        <dbReference type="ARBA" id="ARBA00023242"/>
    </source>
</evidence>
<dbReference type="EC" id="5.6.2.4" evidence="17"/>
<evidence type="ECO:0000313" key="27">
    <source>
        <dbReference type="EMBL" id="RZF42700.1"/>
    </source>
</evidence>
<dbReference type="Gene3D" id="3.40.50.300">
    <property type="entry name" value="P-loop containing nucleotide triphosphate hydrolases"/>
    <property type="match status" value="2"/>
</dbReference>
<dbReference type="GO" id="GO:0046872">
    <property type="term" value="F:metal ion binding"/>
    <property type="evidence" value="ECO:0007669"/>
    <property type="project" value="UniProtKB-KW"/>
</dbReference>
<keyword evidence="14" id="KW-0413">Isomerase</keyword>
<evidence type="ECO:0000256" key="6">
    <source>
        <dbReference type="ARBA" id="ARBA00022741"/>
    </source>
</evidence>
<keyword evidence="13" id="KW-0234">DNA repair</keyword>
<evidence type="ECO:0000256" key="1">
    <source>
        <dbReference type="ARBA" id="ARBA00001947"/>
    </source>
</evidence>
<feature type="region of interest" description="Disordered" evidence="23">
    <location>
        <begin position="77"/>
        <end position="130"/>
    </location>
</feature>
<dbReference type="OrthoDB" id="10261556at2759"/>
<dbReference type="InterPro" id="IPR014001">
    <property type="entry name" value="Helicase_ATP-bd"/>
</dbReference>
<dbReference type="Proteomes" id="UP000291343">
    <property type="component" value="Unassembled WGS sequence"/>
</dbReference>
<dbReference type="FunFam" id="3.40.50.300:FF:000537">
    <property type="entry name" value="Bloom syndrome RecQ-like helicase"/>
    <property type="match status" value="1"/>
</dbReference>
<dbReference type="SUPFAM" id="SSF52540">
    <property type="entry name" value="P-loop containing nucleoside triphosphate hydrolases"/>
    <property type="match status" value="2"/>
</dbReference>
<dbReference type="GO" id="GO:0007131">
    <property type="term" value="P:reciprocal meiotic recombination"/>
    <property type="evidence" value="ECO:0007669"/>
    <property type="project" value="UniProtKB-ARBA"/>
</dbReference>
<keyword evidence="12" id="KW-0238">DNA-binding</keyword>
<comment type="caution">
    <text evidence="27">The sequence shown here is derived from an EMBL/GenBank/DDBJ whole genome shotgun (WGS) entry which is preliminary data.</text>
</comment>
<keyword evidence="5" id="KW-0479">Metal-binding</keyword>
<dbReference type="InterPro" id="IPR036388">
    <property type="entry name" value="WH-like_DNA-bd_sf"/>
</dbReference>
<evidence type="ECO:0000256" key="2">
    <source>
        <dbReference type="ARBA" id="ARBA00004123"/>
    </source>
</evidence>
<dbReference type="EMBL" id="QKKF02014716">
    <property type="protein sequence ID" value="RZF42700.1"/>
    <property type="molecule type" value="Genomic_DNA"/>
</dbReference>
<keyword evidence="28" id="KW-1185">Reference proteome</keyword>
<evidence type="ECO:0000256" key="17">
    <source>
        <dbReference type="ARBA" id="ARBA00034808"/>
    </source>
</evidence>
<dbReference type="Pfam" id="PF00570">
    <property type="entry name" value="HRDC"/>
    <property type="match status" value="1"/>
</dbReference>
<dbReference type="InterPro" id="IPR044876">
    <property type="entry name" value="HRDC_dom_sf"/>
</dbReference>
<evidence type="ECO:0000256" key="7">
    <source>
        <dbReference type="ARBA" id="ARBA00022763"/>
    </source>
</evidence>
<dbReference type="GO" id="GO:0016787">
    <property type="term" value="F:hydrolase activity"/>
    <property type="evidence" value="ECO:0007669"/>
    <property type="project" value="UniProtKB-KW"/>
</dbReference>
<dbReference type="FunFam" id="3.40.50.300:FF:000340">
    <property type="entry name" value="Bloom syndrome, RecQ helicase"/>
    <property type="match status" value="1"/>
</dbReference>
<evidence type="ECO:0000256" key="3">
    <source>
        <dbReference type="ARBA" id="ARBA00005446"/>
    </source>
</evidence>
<feature type="domain" description="Helicase C-terminal" evidence="26">
    <location>
        <begin position="1011"/>
        <end position="1162"/>
    </location>
</feature>
<feature type="compositionally biased region" description="Polar residues" evidence="23">
    <location>
        <begin position="646"/>
        <end position="659"/>
    </location>
</feature>
<feature type="region of interest" description="Disordered" evidence="23">
    <location>
        <begin position="462"/>
        <end position="485"/>
    </location>
</feature>
<evidence type="ECO:0000256" key="4">
    <source>
        <dbReference type="ARBA" id="ARBA00022705"/>
    </source>
</evidence>
<evidence type="ECO:0000256" key="5">
    <source>
        <dbReference type="ARBA" id="ARBA00022723"/>
    </source>
</evidence>
<feature type="domain" description="HRDC" evidence="24">
    <location>
        <begin position="1353"/>
        <end position="1433"/>
    </location>
</feature>
<evidence type="ECO:0000256" key="14">
    <source>
        <dbReference type="ARBA" id="ARBA00023235"/>
    </source>
</evidence>
<feature type="compositionally biased region" description="Low complexity" evidence="23">
    <location>
        <begin position="1507"/>
        <end position="1522"/>
    </location>
</feature>
<dbReference type="SMART" id="SM00487">
    <property type="entry name" value="DEXDc"/>
    <property type="match status" value="1"/>
</dbReference>
<dbReference type="Gene3D" id="1.10.150.80">
    <property type="entry name" value="HRDC domain"/>
    <property type="match status" value="1"/>
</dbReference>
<feature type="domain" description="Helicase ATP-binding" evidence="25">
    <location>
        <begin position="812"/>
        <end position="987"/>
    </location>
</feature>
<dbReference type="GO" id="GO:0000724">
    <property type="term" value="P:double-strand break repair via homologous recombination"/>
    <property type="evidence" value="ECO:0007669"/>
    <property type="project" value="TreeGrafter"/>
</dbReference>
<dbReference type="PROSITE" id="PS51194">
    <property type="entry name" value="HELICASE_CTER"/>
    <property type="match status" value="1"/>
</dbReference>
<feature type="compositionally biased region" description="Basic residues" evidence="23">
    <location>
        <begin position="1484"/>
        <end position="1506"/>
    </location>
</feature>
<dbReference type="GO" id="GO:0009378">
    <property type="term" value="F:four-way junction helicase activity"/>
    <property type="evidence" value="ECO:0007669"/>
    <property type="project" value="TreeGrafter"/>
</dbReference>
<dbReference type="SMART" id="SM00490">
    <property type="entry name" value="HELICc"/>
    <property type="match status" value="1"/>
</dbReference>
<dbReference type="Pfam" id="PF09382">
    <property type="entry name" value="RQC"/>
    <property type="match status" value="1"/>
</dbReference>
<dbReference type="SMART" id="SM00956">
    <property type="entry name" value="RQC"/>
    <property type="match status" value="1"/>
</dbReference>
<dbReference type="InParanoid" id="A0A482XB14"/>
<dbReference type="Pfam" id="PF00271">
    <property type="entry name" value="Helicase_C"/>
    <property type="match status" value="1"/>
</dbReference>
<feature type="region of interest" description="Disordered" evidence="23">
    <location>
        <begin position="337"/>
        <end position="357"/>
    </location>
</feature>
<dbReference type="InterPro" id="IPR010997">
    <property type="entry name" value="HRDC-like_sf"/>
</dbReference>
<sequence>MIIMSNFLNGSKEKVSNLLTTNKKQPSVSSFLYRVPKSSTSAASNTPAKDEATINLSQTSTLSSNASIFNNTTLDSLSKQDRSDDGWDDMDDFEPTTQRKRPSLLSTSNKTSSTKLKSSTSIKKLSTSQSINDSKDIIDLSFDDSNDASLLSNHSGKSDLKKSEKTVPVRETSSSEKGKISPEKGKTSPEKRKTSPVKEKSFSPCKKSPGSSKDTRKKSEDLSSWLDELRTNPALEVGAHQLSDRELYSAVDSLEKCDRSILQKVFDWFVSLPAEIVDTLPGCGNAKSIPTKYMLMRQRIKAKIRRTEGLIKERKRKTVNQCFADDDDETFLPTLEDNNLKPFHDDDDSTPENIGVSMDESLLGSKNNCSSIMGISAFLMDKSDRQSSENTENKQKDVGKTKSFDFEKKIPKSSSIYFKESDDSDRIGCASDDNKRFNGVFNDSQENSRGFTPKSSIVSINSTTNDSFGDSSATTLENSIPNRKDPVNYFKSRHENARNSSVISISSASEHLGDSYSNSPSNLTPNDGANTAKNSRFGAFVPKFGRSSLVGSSPVLNTTPQNAVRSNLNPVNRNLETVTPKTNSCFSENKVAGNSSSENRTGIFSENRTNIFSENRTNILSENKTGVNSKFSNKTVGNFYLPNNKPTVTSSASARNHLQSDADWPSERIRIDDDEDDFVPPSPDKFKVSTPNITTSLKAPFFPKNITPLPRGGESFAESTPKMATAKGNSPKTAFKIGPETQDVARTLLDDDPDFEMLSTPSQGKEKATLNKFNDDAKDFKGLKYPHSKEMFKVFRETFGLHSFRPNQMEAMNAALLGHDVFILMPTGGGKSVCYQLPALLTPGVTIVISPLISLIHDQVQKLKSLDIPAQFMSGSMNLGDLDKIFSDLHRSKPDLKILFVTPERVMASNKLQDAFTSLHNRNLLSRFVIDEAHCVSQWGHDFRPDYKQLSLLRQRFGGVPIMALTATATVRVRHDVLHQLQMNNTKWFISSFDRPNLKYQIMPKTGNATLMREIIEWIKAKYPRHSGIVYCFSRRETDQVSDALKKAGIRSCSYHAGLTDQQRTRAQTDWISDRVKVVCATIAFGMGIDKPDVRFVIHFTLPKSLEGYYQEAGRAGRDGETSTCLLFYCFKDMFRIKNMIEKEKFTTGNRSSIEIHLQNLWTIVRFCEDKKHCRRFLQLKYFDEHYDRQQCIANVATTCDNCLEKDNFRMVDVTKECKALFKGLRELFQKSRSNITINHLVAVLKGNKIKKIIDCGHDKLPIHNMLSSWNKMELDRLIHKLVLEGYLEDFLVATRDEIINSYIRLGRKADAFMNNDNAKIELAVPVKVGHANVDNTDGDAEGSNSNISSAIRDIQERCYTALMDTVRATAEALMLNTASIFPVQAIRSMSRELPESEIEMLKIVGVTKANFEKFGKPLLEITQAYAAEKLVTCIDEGVLQEEEEDEEDVLSGAGDWAMADAAEKSHYFPGGSRNRSGGGGYRKYPKKKGFKRKRTTGKPAAKRQKSSSTATGASTSRAKSANTSRGGEPKSYLSSNRNLPPSNRPGFLQAPRVQQLKRT</sequence>
<evidence type="ECO:0000256" key="19">
    <source>
        <dbReference type="ARBA" id="ARBA00049360"/>
    </source>
</evidence>
<keyword evidence="11" id="KW-0067">ATP-binding</keyword>
<keyword evidence="9" id="KW-0347">Helicase</keyword>
<evidence type="ECO:0000313" key="28">
    <source>
        <dbReference type="Proteomes" id="UP000291343"/>
    </source>
</evidence>
<comment type="similarity">
    <text evidence="3">Belongs to the helicase family. RecQ subfamily.</text>
</comment>
<dbReference type="GO" id="GO:0003677">
    <property type="term" value="F:DNA binding"/>
    <property type="evidence" value="ECO:0007669"/>
    <property type="project" value="UniProtKB-KW"/>
</dbReference>
<dbReference type="GO" id="GO:0005634">
    <property type="term" value="C:nucleus"/>
    <property type="evidence" value="ECO:0007669"/>
    <property type="project" value="UniProtKB-SubCell"/>
</dbReference>
<dbReference type="GO" id="GO:0005737">
    <property type="term" value="C:cytoplasm"/>
    <property type="evidence" value="ECO:0007669"/>
    <property type="project" value="TreeGrafter"/>
</dbReference>
<dbReference type="InterPro" id="IPR004589">
    <property type="entry name" value="DNA_helicase_ATP-dep_RecQ"/>
</dbReference>
<evidence type="ECO:0000256" key="12">
    <source>
        <dbReference type="ARBA" id="ARBA00023125"/>
    </source>
</evidence>
<comment type="catalytic activity">
    <reaction evidence="16">
        <text>Couples ATP hydrolysis with the unwinding of duplex DNA by translocating in the 3'-5' direction.</text>
        <dbReference type="EC" id="5.6.2.4"/>
    </reaction>
</comment>
<dbReference type="Pfam" id="PF16124">
    <property type="entry name" value="RecQ_Zn_bind"/>
    <property type="match status" value="1"/>
</dbReference>
<evidence type="ECO:0000256" key="21">
    <source>
        <dbReference type="ARBA" id="ARBA00076065"/>
    </source>
</evidence>
<proteinExistence type="inferred from homology"/>
<feature type="region of interest" description="Disordered" evidence="23">
    <location>
        <begin position="1465"/>
        <end position="1560"/>
    </location>
</feature>
<dbReference type="SUPFAM" id="SSF47819">
    <property type="entry name" value="HRDC-like"/>
    <property type="match status" value="1"/>
</dbReference>
<evidence type="ECO:0000256" key="18">
    <source>
        <dbReference type="ARBA" id="ARBA00044542"/>
    </source>
</evidence>
<dbReference type="PANTHER" id="PTHR13710:SF153">
    <property type="entry name" value="RECQ-LIKE DNA HELICASE BLM"/>
    <property type="match status" value="1"/>
</dbReference>
<reference evidence="27 28" key="1">
    <citation type="journal article" date="2017" name="Gigascience">
        <title>Genome sequence of the small brown planthopper, Laodelphax striatellus.</title>
        <authorList>
            <person name="Zhu J."/>
            <person name="Jiang F."/>
            <person name="Wang X."/>
            <person name="Yang P."/>
            <person name="Bao Y."/>
            <person name="Zhao W."/>
            <person name="Wang W."/>
            <person name="Lu H."/>
            <person name="Wang Q."/>
            <person name="Cui N."/>
            <person name="Li J."/>
            <person name="Chen X."/>
            <person name="Luo L."/>
            <person name="Yu J."/>
            <person name="Kang L."/>
            <person name="Cui F."/>
        </authorList>
    </citation>
    <scope>NUCLEOTIDE SEQUENCE [LARGE SCALE GENOMIC DNA]</scope>
    <source>
        <strain evidence="27">Lst14</strain>
    </source>
</reference>
<feature type="compositionally biased region" description="Basic and acidic residues" evidence="23">
    <location>
        <begin position="156"/>
        <end position="201"/>
    </location>
</feature>
<dbReference type="InterPro" id="IPR018982">
    <property type="entry name" value="RQC_domain"/>
</dbReference>
<comment type="cofactor">
    <cofactor evidence="1">
        <name>Zn(2+)</name>
        <dbReference type="ChEBI" id="CHEBI:29105"/>
    </cofactor>
</comment>
<dbReference type="InterPro" id="IPR027417">
    <property type="entry name" value="P-loop_NTPase"/>
</dbReference>
<evidence type="ECO:0000256" key="10">
    <source>
        <dbReference type="ARBA" id="ARBA00022833"/>
    </source>
</evidence>
<dbReference type="PROSITE" id="PS51192">
    <property type="entry name" value="HELICASE_ATP_BIND_1"/>
    <property type="match status" value="1"/>
</dbReference>
<feature type="compositionally biased region" description="Polar residues" evidence="23">
    <location>
        <begin position="462"/>
        <end position="481"/>
    </location>
</feature>
<feature type="region of interest" description="Disordered" evidence="23">
    <location>
        <begin position="151"/>
        <end position="219"/>
    </location>
</feature>
<evidence type="ECO:0000256" key="20">
    <source>
        <dbReference type="ARBA" id="ARBA00073450"/>
    </source>
</evidence>
<dbReference type="Gene3D" id="1.10.10.10">
    <property type="entry name" value="Winged helix-like DNA-binding domain superfamily/Winged helix DNA-binding domain"/>
    <property type="match status" value="1"/>
</dbReference>
<evidence type="ECO:0000259" key="25">
    <source>
        <dbReference type="PROSITE" id="PS51192"/>
    </source>
</evidence>
<dbReference type="Pfam" id="PF00270">
    <property type="entry name" value="DEAD"/>
    <property type="match status" value="1"/>
</dbReference>
<dbReference type="InterPro" id="IPR002464">
    <property type="entry name" value="DNA/RNA_helicase_DEAH_CS"/>
</dbReference>
<dbReference type="GO" id="GO:0005694">
    <property type="term" value="C:chromosome"/>
    <property type="evidence" value="ECO:0007669"/>
    <property type="project" value="TreeGrafter"/>
</dbReference>
<dbReference type="CDD" id="cd18794">
    <property type="entry name" value="SF2_C_RecQ"/>
    <property type="match status" value="1"/>
</dbReference>
<dbReference type="InterPro" id="IPR002121">
    <property type="entry name" value="HRDC_dom"/>
</dbReference>
<keyword evidence="7" id="KW-0227">DNA damage</keyword>
<keyword evidence="4" id="KW-0235">DNA replication</keyword>
<feature type="compositionally biased region" description="Low complexity" evidence="23">
    <location>
        <begin position="103"/>
        <end position="130"/>
    </location>
</feature>